<protein>
    <submittedName>
        <fullName evidence="1">Uncharacterized protein</fullName>
    </submittedName>
</protein>
<accession>A0A0D0AC07</accession>
<dbReference type="AlphaFoldDB" id="A0A0D0AC07"/>
<dbReference type="HOGENOM" id="CLU_2886716_0_0_1"/>
<reference evidence="1 2" key="1">
    <citation type="submission" date="2014-04" db="EMBL/GenBank/DDBJ databases">
        <authorList>
            <consortium name="DOE Joint Genome Institute"/>
            <person name="Kuo A."/>
            <person name="Kohler A."/>
            <person name="Costa M.D."/>
            <person name="Nagy L.G."/>
            <person name="Floudas D."/>
            <person name="Copeland A."/>
            <person name="Barry K.W."/>
            <person name="Cichocki N."/>
            <person name="Veneault-Fourrey C."/>
            <person name="LaButti K."/>
            <person name="Lindquist E.A."/>
            <person name="Lipzen A."/>
            <person name="Lundell T."/>
            <person name="Morin E."/>
            <person name="Murat C."/>
            <person name="Sun H."/>
            <person name="Tunlid A."/>
            <person name="Henrissat B."/>
            <person name="Grigoriev I.V."/>
            <person name="Hibbett D.S."/>
            <person name="Martin F."/>
            <person name="Nordberg H.P."/>
            <person name="Cantor M.N."/>
            <person name="Hua S.X."/>
        </authorList>
    </citation>
    <scope>NUCLEOTIDE SEQUENCE [LARGE SCALE GENOMIC DNA]</scope>
    <source>
        <strain evidence="1 2">441</strain>
    </source>
</reference>
<reference evidence="2" key="2">
    <citation type="submission" date="2015-01" db="EMBL/GenBank/DDBJ databases">
        <title>Evolutionary Origins and Diversification of the Mycorrhizal Mutualists.</title>
        <authorList>
            <consortium name="DOE Joint Genome Institute"/>
            <consortium name="Mycorrhizal Genomics Consortium"/>
            <person name="Kohler A."/>
            <person name="Kuo A."/>
            <person name="Nagy L.G."/>
            <person name="Floudas D."/>
            <person name="Copeland A."/>
            <person name="Barry K.W."/>
            <person name="Cichocki N."/>
            <person name="Veneault-Fourrey C."/>
            <person name="LaButti K."/>
            <person name="Lindquist E.A."/>
            <person name="Lipzen A."/>
            <person name="Lundell T."/>
            <person name="Morin E."/>
            <person name="Murat C."/>
            <person name="Riley R."/>
            <person name="Ohm R."/>
            <person name="Sun H."/>
            <person name="Tunlid A."/>
            <person name="Henrissat B."/>
            <person name="Grigoriev I.V."/>
            <person name="Hibbett D.S."/>
            <person name="Martin F."/>
        </authorList>
    </citation>
    <scope>NUCLEOTIDE SEQUENCE [LARGE SCALE GENOMIC DNA]</scope>
    <source>
        <strain evidence="2">441</strain>
    </source>
</reference>
<name>A0A0D0AC07_9AGAM</name>
<sequence length="63" mass="6765">MIYYVQRKTSALSSMTYPNQLVSTSVSYTIGLIYVGACVAGSQNPGLLTDIYALLTSISLVVQ</sequence>
<dbReference type="Proteomes" id="UP000054018">
    <property type="component" value="Unassembled WGS sequence"/>
</dbReference>
<dbReference type="EMBL" id="KN833689">
    <property type="protein sequence ID" value="KIK29518.1"/>
    <property type="molecule type" value="Genomic_DNA"/>
</dbReference>
<organism evidence="1 2">
    <name type="scientific">Pisolithus microcarpus 441</name>
    <dbReference type="NCBI Taxonomy" id="765257"/>
    <lineage>
        <taxon>Eukaryota</taxon>
        <taxon>Fungi</taxon>
        <taxon>Dikarya</taxon>
        <taxon>Basidiomycota</taxon>
        <taxon>Agaricomycotina</taxon>
        <taxon>Agaricomycetes</taxon>
        <taxon>Agaricomycetidae</taxon>
        <taxon>Boletales</taxon>
        <taxon>Sclerodermatineae</taxon>
        <taxon>Pisolithaceae</taxon>
        <taxon>Pisolithus</taxon>
    </lineage>
</organism>
<proteinExistence type="predicted"/>
<gene>
    <name evidence="1" type="ORF">PISMIDRAFT_672223</name>
</gene>
<keyword evidence="2" id="KW-1185">Reference proteome</keyword>
<evidence type="ECO:0000313" key="2">
    <source>
        <dbReference type="Proteomes" id="UP000054018"/>
    </source>
</evidence>
<evidence type="ECO:0000313" key="1">
    <source>
        <dbReference type="EMBL" id="KIK29518.1"/>
    </source>
</evidence>